<dbReference type="InterPro" id="IPR006158">
    <property type="entry name" value="Cobalamin-bd"/>
</dbReference>
<dbReference type="Proteomes" id="UP001404845">
    <property type="component" value="Unassembled WGS sequence"/>
</dbReference>
<proteinExistence type="predicted"/>
<keyword evidence="3" id="KW-1185">Reference proteome</keyword>
<accession>A0ABU9ZJR3</accession>
<dbReference type="Pfam" id="PF02310">
    <property type="entry name" value="B12-binding"/>
    <property type="match status" value="1"/>
</dbReference>
<protein>
    <submittedName>
        <fullName evidence="2">Cobalamin B12-binding domain-containing protein</fullName>
    </submittedName>
</protein>
<name>A0ABU9ZJR3_9HYPH</name>
<dbReference type="SUPFAM" id="SSF52242">
    <property type="entry name" value="Cobalamin (vitamin B12)-binding domain"/>
    <property type="match status" value="1"/>
</dbReference>
<evidence type="ECO:0000259" key="1">
    <source>
        <dbReference type="Pfam" id="PF02310"/>
    </source>
</evidence>
<gene>
    <name evidence="2" type="ORF">PUR21_28880</name>
</gene>
<comment type="caution">
    <text evidence="2">The sequence shown here is derived from an EMBL/GenBank/DDBJ whole genome shotgun (WGS) entry which is preliminary data.</text>
</comment>
<reference evidence="2 3" key="1">
    <citation type="journal article" date="2023" name="PLoS ONE">
        <title>Complete genome assembly of Hawai'i environmental nontuberculous mycobacteria reveals unexpected co-isolation with methylobacteria.</title>
        <authorList>
            <person name="Hendrix J."/>
            <person name="Epperson L.E."/>
            <person name="Tong E.I."/>
            <person name="Chan Y.L."/>
            <person name="Hasan N.A."/>
            <person name="Dawrs S.N."/>
            <person name="Norton G.J."/>
            <person name="Virdi R."/>
            <person name="Crooks J.L."/>
            <person name="Chan E.D."/>
            <person name="Honda J.R."/>
            <person name="Strong M."/>
        </authorList>
    </citation>
    <scope>NUCLEOTIDE SEQUENCE [LARGE SCALE GENOMIC DNA]</scope>
    <source>
        <strain evidence="2 3">NJH_HI01</strain>
    </source>
</reference>
<dbReference type="RefSeq" id="WP_183669170.1">
    <property type="nucleotide sequence ID" value="NZ_JACHOS010000013.1"/>
</dbReference>
<organism evidence="2 3">
    <name type="scientific">Methylorubrum rhodesianum</name>
    <dbReference type="NCBI Taxonomy" id="29427"/>
    <lineage>
        <taxon>Bacteria</taxon>
        <taxon>Pseudomonadati</taxon>
        <taxon>Pseudomonadota</taxon>
        <taxon>Alphaproteobacteria</taxon>
        <taxon>Hyphomicrobiales</taxon>
        <taxon>Methylobacteriaceae</taxon>
        <taxon>Methylorubrum</taxon>
    </lineage>
</organism>
<dbReference type="InterPro" id="IPR036724">
    <property type="entry name" value="Cobalamin-bd_sf"/>
</dbReference>
<dbReference type="EMBL" id="JAQYXL010000001">
    <property type="protein sequence ID" value="MEN3231601.1"/>
    <property type="molecule type" value="Genomic_DNA"/>
</dbReference>
<evidence type="ECO:0000313" key="3">
    <source>
        <dbReference type="Proteomes" id="UP001404845"/>
    </source>
</evidence>
<sequence>MGEWRHFGERFEFPTVAPDCGALGEPLENSALDDQPGGALMRGQLASVVEAEILPRLMLAHRLRTHPRGPVSSAQPKQEEIQRLCALLLARTDTDLAAHLLALLDAGLTLEGVLVELLAPVARHLGQLWEDDACDFVDVTLALGRLQAATRDLCARLEDDGADPAGRSILLLPCPGETHVFCLSLVATIFREAGWDVTTAGVRSDYGPEELVRSEWFDVAGLTLSCDVFLPALADLIRRLRVASRNPRLKVLVGGPYFVRNPAHVRLVGADGTAEDGRLAPLIAESLLEMRSRAC</sequence>
<evidence type="ECO:0000313" key="2">
    <source>
        <dbReference type="EMBL" id="MEN3231601.1"/>
    </source>
</evidence>
<feature type="domain" description="B12-binding" evidence="1">
    <location>
        <begin position="169"/>
        <end position="277"/>
    </location>
</feature>
<dbReference type="Gene3D" id="3.40.50.280">
    <property type="entry name" value="Cobalamin-binding domain"/>
    <property type="match status" value="1"/>
</dbReference>